<evidence type="ECO:0000313" key="2">
    <source>
        <dbReference type="Proteomes" id="UP000798662"/>
    </source>
</evidence>
<organism evidence="1 2">
    <name type="scientific">Pyropia yezoensis</name>
    <name type="common">Susabi-nori</name>
    <name type="synonym">Porphyra yezoensis</name>
    <dbReference type="NCBI Taxonomy" id="2788"/>
    <lineage>
        <taxon>Eukaryota</taxon>
        <taxon>Rhodophyta</taxon>
        <taxon>Bangiophyceae</taxon>
        <taxon>Bangiales</taxon>
        <taxon>Bangiaceae</taxon>
        <taxon>Pyropia</taxon>
    </lineage>
</organism>
<gene>
    <name evidence="1" type="ORF">I4F81_003093</name>
</gene>
<keyword evidence="2" id="KW-1185">Reference proteome</keyword>
<name>A0ACC3BRC1_PYRYE</name>
<proteinExistence type="predicted"/>
<sequence>MRWSAGSASPITQPAQMALVLPPRRRWSKRMRLVSGWHHASESGHQHRPWRRGPPFFRRHCASDVHRDASWAANALSAASPAHRSAAARPPAFAAASGQLLGSVG</sequence>
<dbReference type="EMBL" id="CM020618">
    <property type="protein sequence ID" value="KAK1860504.1"/>
    <property type="molecule type" value="Genomic_DNA"/>
</dbReference>
<dbReference type="Proteomes" id="UP000798662">
    <property type="component" value="Chromosome 1"/>
</dbReference>
<comment type="caution">
    <text evidence="1">The sequence shown here is derived from an EMBL/GenBank/DDBJ whole genome shotgun (WGS) entry which is preliminary data.</text>
</comment>
<accession>A0ACC3BRC1</accession>
<protein>
    <submittedName>
        <fullName evidence="1">Uncharacterized protein</fullName>
    </submittedName>
</protein>
<evidence type="ECO:0000313" key="1">
    <source>
        <dbReference type="EMBL" id="KAK1860504.1"/>
    </source>
</evidence>
<reference evidence="1" key="1">
    <citation type="submission" date="2019-11" db="EMBL/GenBank/DDBJ databases">
        <title>Nori genome reveals adaptations in red seaweeds to the harsh intertidal environment.</title>
        <authorList>
            <person name="Wang D."/>
            <person name="Mao Y."/>
        </authorList>
    </citation>
    <scope>NUCLEOTIDE SEQUENCE</scope>
    <source>
        <tissue evidence="1">Gametophyte</tissue>
    </source>
</reference>